<reference evidence="1" key="1">
    <citation type="submission" date="2019-08" db="EMBL/GenBank/DDBJ databases">
        <authorList>
            <person name="Kucharzyk K."/>
            <person name="Murdoch R.W."/>
            <person name="Higgins S."/>
            <person name="Loffler F."/>
        </authorList>
    </citation>
    <scope>NUCLEOTIDE SEQUENCE</scope>
</reference>
<comment type="caution">
    <text evidence="1">The sequence shown here is derived from an EMBL/GenBank/DDBJ whole genome shotgun (WGS) entry which is preliminary data.</text>
</comment>
<dbReference type="Pfam" id="PF24857">
    <property type="entry name" value="THR4_C"/>
    <property type="match status" value="1"/>
</dbReference>
<dbReference type="AlphaFoldDB" id="A0A645FYK2"/>
<protein>
    <recommendedName>
        <fullName evidence="2">Threonine synthase</fullName>
    </recommendedName>
</protein>
<accession>A0A645FYK2</accession>
<evidence type="ECO:0000313" key="1">
    <source>
        <dbReference type="EMBL" id="MPN16964.1"/>
    </source>
</evidence>
<proteinExistence type="predicted"/>
<sequence length="76" mass="8197">MILSTASPFKFPGAVLRALGSEEASDEDSLPEELSAMTGLDIPRSLVGLMDQPLRHPDVIDKGDILDDVMKEAASW</sequence>
<gene>
    <name evidence="1" type="ORF">SDC9_164313</name>
</gene>
<name>A0A645FYK2_9ZZZZ</name>
<evidence type="ECO:0008006" key="2">
    <source>
        <dbReference type="Google" id="ProtNLM"/>
    </source>
</evidence>
<organism evidence="1">
    <name type="scientific">bioreactor metagenome</name>
    <dbReference type="NCBI Taxonomy" id="1076179"/>
    <lineage>
        <taxon>unclassified sequences</taxon>
        <taxon>metagenomes</taxon>
        <taxon>ecological metagenomes</taxon>
    </lineage>
</organism>
<dbReference type="EMBL" id="VSSQ01063982">
    <property type="protein sequence ID" value="MPN16964.1"/>
    <property type="molecule type" value="Genomic_DNA"/>
</dbReference>